<gene>
    <name evidence="9" type="ORF">GIB67_036741</name>
</gene>
<evidence type="ECO:0000313" key="9">
    <source>
        <dbReference type="EMBL" id="KAF6147022.1"/>
    </source>
</evidence>
<feature type="domain" description="Acyl-CoA oxidase/dehydrogenase middle" evidence="7">
    <location>
        <begin position="171"/>
        <end position="263"/>
    </location>
</feature>
<evidence type="ECO:0000256" key="2">
    <source>
        <dbReference type="ARBA" id="ARBA00009347"/>
    </source>
</evidence>
<name>A0A7J7LWT6_9MAGN</name>
<keyword evidence="10" id="KW-1185">Reference proteome</keyword>
<dbReference type="PANTHER" id="PTHR43188">
    <property type="entry name" value="ACYL-COENZYME A OXIDASE"/>
    <property type="match status" value="1"/>
</dbReference>
<dbReference type="OrthoDB" id="435240at2759"/>
<evidence type="ECO:0000313" key="10">
    <source>
        <dbReference type="Proteomes" id="UP000541444"/>
    </source>
</evidence>
<dbReference type="GO" id="GO:0005777">
    <property type="term" value="C:peroxisome"/>
    <property type="evidence" value="ECO:0007669"/>
    <property type="project" value="TreeGrafter"/>
</dbReference>
<dbReference type="AlphaFoldDB" id="A0A7J7LWT6"/>
<dbReference type="Pfam" id="PF02771">
    <property type="entry name" value="Acyl-CoA_dh_N"/>
    <property type="match status" value="1"/>
</dbReference>
<sequence length="413" mass="45226">MTVSSSSNKDDLPNEFKSSYFGSPALDISVAFPQATPASNFPPCASDYFQFDDLLTPEEQSLRLKVREIMEKEIAPIMTEYWEKAEFPFHAIPKLGALRIAGGTTKGYGCPGISITANAIAVAEVARVDASCSTFILVHSSLAMLTIALCGSEAQKQNYLPSLAKLSTVACWALTEPDYGSDASSLRTTAEKVTGGWLLNGQKRWIGNSTFADVLVIFARNTTTNQINGYIVKKDAPGLTATKIENKIGLRMVQNGDILLNRVFVPDEDRLPGVNSFQDTNKVLAVSRVMVAWQPIGISMGVYDMCHRYMKERKQFGVPLGSFQINQVKLVRMLGNIQAMFLVGWRLCKLYESGKMTTGHASMGKAWISLRARETVSIGRELMGGNGILADFLVAKVVSLSIDSIFKVFCILT</sequence>
<dbReference type="GO" id="GO:0006635">
    <property type="term" value="P:fatty acid beta-oxidation"/>
    <property type="evidence" value="ECO:0007669"/>
    <property type="project" value="InterPro"/>
</dbReference>
<dbReference type="Pfam" id="PF00441">
    <property type="entry name" value="Acyl-CoA_dh_1"/>
    <property type="match status" value="1"/>
</dbReference>
<dbReference type="InterPro" id="IPR006091">
    <property type="entry name" value="Acyl-CoA_Oxase/DH_mid-dom"/>
</dbReference>
<dbReference type="Pfam" id="PF02770">
    <property type="entry name" value="Acyl-CoA_dh_M"/>
    <property type="match status" value="1"/>
</dbReference>
<keyword evidence="3 5" id="KW-0285">Flavoprotein</keyword>
<comment type="similarity">
    <text evidence="2 5">Belongs to the acyl-CoA dehydrogenase family.</text>
</comment>
<dbReference type="InterPro" id="IPR046373">
    <property type="entry name" value="Acyl-CoA_Oxase/DH_mid-dom_sf"/>
</dbReference>
<evidence type="ECO:0000256" key="1">
    <source>
        <dbReference type="ARBA" id="ARBA00001974"/>
    </source>
</evidence>
<accession>A0A7J7LWT6</accession>
<dbReference type="Gene3D" id="2.40.110.10">
    <property type="entry name" value="Butyryl-CoA Dehydrogenase, subunit A, domain 2"/>
    <property type="match status" value="1"/>
</dbReference>
<dbReference type="InterPro" id="IPR009075">
    <property type="entry name" value="AcylCo_DH/oxidase_C"/>
</dbReference>
<comment type="cofactor">
    <cofactor evidence="1 5">
        <name>FAD</name>
        <dbReference type="ChEBI" id="CHEBI:57692"/>
    </cofactor>
</comment>
<dbReference type="EMBL" id="JACGCM010001948">
    <property type="protein sequence ID" value="KAF6147022.1"/>
    <property type="molecule type" value="Genomic_DNA"/>
</dbReference>
<dbReference type="PANTHER" id="PTHR43188:SF1">
    <property type="entry name" value="ACYL-COA DEHYDROGENASE"/>
    <property type="match status" value="1"/>
</dbReference>
<dbReference type="FunFam" id="1.10.540.10:FF:000014">
    <property type="entry name" value="Acyl-coenzyme A oxidase 4, peroxisomal"/>
    <property type="match status" value="1"/>
</dbReference>
<dbReference type="Proteomes" id="UP000541444">
    <property type="component" value="Unassembled WGS sequence"/>
</dbReference>
<dbReference type="FunFam" id="2.40.110.10:FF:000013">
    <property type="entry name" value="Acyl-coenzyme A oxidase 4 peroxisomal"/>
    <property type="match status" value="1"/>
</dbReference>
<evidence type="ECO:0008006" key="11">
    <source>
        <dbReference type="Google" id="ProtNLM"/>
    </source>
</evidence>
<evidence type="ECO:0000259" key="8">
    <source>
        <dbReference type="Pfam" id="PF02771"/>
    </source>
</evidence>
<dbReference type="InterPro" id="IPR037069">
    <property type="entry name" value="AcylCoA_DH/ox_N_sf"/>
</dbReference>
<dbReference type="InterPro" id="IPR013786">
    <property type="entry name" value="AcylCoA_DH/ox_N"/>
</dbReference>
<dbReference type="SUPFAM" id="SSF47203">
    <property type="entry name" value="Acyl-CoA dehydrogenase C-terminal domain-like"/>
    <property type="match status" value="1"/>
</dbReference>
<reference evidence="9 10" key="1">
    <citation type="journal article" date="2020" name="IScience">
        <title>Genome Sequencing of the Endangered Kingdonia uniflora (Circaeasteraceae, Ranunculales) Reveals Potential Mechanisms of Evolutionary Specialization.</title>
        <authorList>
            <person name="Sun Y."/>
            <person name="Deng T."/>
            <person name="Zhang A."/>
            <person name="Moore M.J."/>
            <person name="Landis J.B."/>
            <person name="Lin N."/>
            <person name="Zhang H."/>
            <person name="Zhang X."/>
            <person name="Huang J."/>
            <person name="Zhang X."/>
            <person name="Sun H."/>
            <person name="Wang H."/>
        </authorList>
    </citation>
    <scope>NUCLEOTIDE SEQUENCE [LARGE SCALE GENOMIC DNA]</scope>
    <source>
        <strain evidence="9">TB1705</strain>
        <tissue evidence="9">Leaf</tissue>
    </source>
</reference>
<protein>
    <recommendedName>
        <fullName evidence="11">Acyl-CoA oxidase</fullName>
    </recommendedName>
</protein>
<feature type="domain" description="Acyl-CoA dehydrogenase/oxidase N-terminal" evidence="8">
    <location>
        <begin position="56"/>
        <end position="165"/>
    </location>
</feature>
<feature type="domain" description="Acyl-CoA dehydrogenase/oxidase C-terminal" evidence="6">
    <location>
        <begin position="281"/>
        <end position="396"/>
    </location>
</feature>
<dbReference type="Gene3D" id="1.10.540.10">
    <property type="entry name" value="Acyl-CoA dehydrogenase/oxidase, N-terminal domain"/>
    <property type="match status" value="1"/>
</dbReference>
<dbReference type="Gene3D" id="1.20.140.10">
    <property type="entry name" value="Butyryl-CoA Dehydrogenase, subunit A, domain 3"/>
    <property type="match status" value="1"/>
</dbReference>
<organism evidence="9 10">
    <name type="scientific">Kingdonia uniflora</name>
    <dbReference type="NCBI Taxonomy" id="39325"/>
    <lineage>
        <taxon>Eukaryota</taxon>
        <taxon>Viridiplantae</taxon>
        <taxon>Streptophyta</taxon>
        <taxon>Embryophyta</taxon>
        <taxon>Tracheophyta</taxon>
        <taxon>Spermatophyta</taxon>
        <taxon>Magnoliopsida</taxon>
        <taxon>Ranunculales</taxon>
        <taxon>Circaeasteraceae</taxon>
        <taxon>Kingdonia</taxon>
    </lineage>
</organism>
<dbReference type="GO" id="GO:0003995">
    <property type="term" value="F:acyl-CoA dehydrogenase activity"/>
    <property type="evidence" value="ECO:0007669"/>
    <property type="project" value="InterPro"/>
</dbReference>
<evidence type="ECO:0000259" key="7">
    <source>
        <dbReference type="Pfam" id="PF02770"/>
    </source>
</evidence>
<evidence type="ECO:0000256" key="4">
    <source>
        <dbReference type="ARBA" id="ARBA00022827"/>
    </source>
</evidence>
<dbReference type="InterPro" id="IPR045008">
    <property type="entry name" value="ACX4-like"/>
</dbReference>
<keyword evidence="5" id="KW-0560">Oxidoreductase</keyword>
<dbReference type="InterPro" id="IPR036250">
    <property type="entry name" value="AcylCo_DH-like_C"/>
</dbReference>
<dbReference type="GO" id="GO:0050660">
    <property type="term" value="F:flavin adenine dinucleotide binding"/>
    <property type="evidence" value="ECO:0007669"/>
    <property type="project" value="InterPro"/>
</dbReference>
<proteinExistence type="inferred from homology"/>
<evidence type="ECO:0000259" key="6">
    <source>
        <dbReference type="Pfam" id="PF00441"/>
    </source>
</evidence>
<evidence type="ECO:0000256" key="5">
    <source>
        <dbReference type="RuleBase" id="RU362125"/>
    </source>
</evidence>
<comment type="caution">
    <text evidence="9">The sequence shown here is derived from an EMBL/GenBank/DDBJ whole genome shotgun (WGS) entry which is preliminary data.</text>
</comment>
<keyword evidence="4 5" id="KW-0274">FAD</keyword>
<dbReference type="SUPFAM" id="SSF56645">
    <property type="entry name" value="Acyl-CoA dehydrogenase NM domain-like"/>
    <property type="match status" value="1"/>
</dbReference>
<evidence type="ECO:0000256" key="3">
    <source>
        <dbReference type="ARBA" id="ARBA00022630"/>
    </source>
</evidence>
<dbReference type="InterPro" id="IPR009100">
    <property type="entry name" value="AcylCoA_DH/oxidase_NM_dom_sf"/>
</dbReference>